<dbReference type="RefSeq" id="WP_082679658.1">
    <property type="nucleotide sequence ID" value="NZ_LRFG02000009.1"/>
</dbReference>
<gene>
    <name evidence="1" type="ORF">AWR36_015835</name>
</gene>
<protein>
    <recommendedName>
        <fullName evidence="3">Transposase</fullName>
    </recommendedName>
</protein>
<sequence length="79" mass="8873">MIRPSGDVRIHLYRQPVDMRKAINGLVSIVEGEMGSDPFSADLYIFCNRARTLVKMVAWEGNAHELQARSECASPPIKE</sequence>
<dbReference type="NCBIfam" id="NF033819">
    <property type="entry name" value="IS66_TnpB"/>
    <property type="match status" value="1"/>
</dbReference>
<dbReference type="Proteomes" id="UP000218427">
    <property type="component" value="Unassembled WGS sequence"/>
</dbReference>
<dbReference type="PANTHER" id="PTHR36455">
    <property type="match status" value="1"/>
</dbReference>
<proteinExistence type="predicted"/>
<keyword evidence="2" id="KW-1185">Reference proteome</keyword>
<organism evidence="1 2">
    <name type="scientific">Microbulbifer flavimaris</name>
    <dbReference type="NCBI Taxonomy" id="1781068"/>
    <lineage>
        <taxon>Bacteria</taxon>
        <taxon>Pseudomonadati</taxon>
        <taxon>Pseudomonadota</taxon>
        <taxon>Gammaproteobacteria</taxon>
        <taxon>Cellvibrionales</taxon>
        <taxon>Microbulbiferaceae</taxon>
        <taxon>Microbulbifer</taxon>
    </lineage>
</organism>
<comment type="caution">
    <text evidence="1">The sequence shown here is derived from an EMBL/GenBank/DDBJ whole genome shotgun (WGS) entry which is preliminary data.</text>
</comment>
<evidence type="ECO:0000313" key="1">
    <source>
        <dbReference type="EMBL" id="PCO04058.1"/>
    </source>
</evidence>
<accession>A0ABX4HW61</accession>
<evidence type="ECO:0000313" key="2">
    <source>
        <dbReference type="Proteomes" id="UP000218427"/>
    </source>
</evidence>
<dbReference type="EMBL" id="LRFG02000009">
    <property type="protein sequence ID" value="PCO04058.1"/>
    <property type="molecule type" value="Genomic_DNA"/>
</dbReference>
<dbReference type="Pfam" id="PF05717">
    <property type="entry name" value="TnpB_IS66"/>
    <property type="match status" value="1"/>
</dbReference>
<dbReference type="PANTHER" id="PTHR36455:SF1">
    <property type="entry name" value="BLR8292 PROTEIN"/>
    <property type="match status" value="1"/>
</dbReference>
<reference evidence="1" key="1">
    <citation type="submission" date="2017-08" db="EMBL/GenBank/DDBJ databases">
        <title>Microbulbifer marisrubri sp. nov., a halophilic alphaproteobacterium isolated from marine sediment of the Yellow Sea, China.</title>
        <authorList>
            <person name="Zhang G."/>
            <person name="Xiong Q."/>
        </authorList>
    </citation>
    <scope>NUCLEOTIDE SEQUENCE [LARGE SCALE GENOMIC DNA]</scope>
    <source>
        <strain evidence="1">WRN-8</strain>
    </source>
</reference>
<dbReference type="InterPro" id="IPR008878">
    <property type="entry name" value="Transposase_IS66_Orf2"/>
</dbReference>
<evidence type="ECO:0008006" key="3">
    <source>
        <dbReference type="Google" id="ProtNLM"/>
    </source>
</evidence>
<name>A0ABX4HW61_9GAMM</name>